<keyword evidence="1" id="KW-0472">Membrane</keyword>
<organism evidence="3 7">
    <name type="scientific">Phytophthora rubi</name>
    <dbReference type="NCBI Taxonomy" id="129364"/>
    <lineage>
        <taxon>Eukaryota</taxon>
        <taxon>Sar</taxon>
        <taxon>Stramenopiles</taxon>
        <taxon>Oomycota</taxon>
        <taxon>Peronosporomycetes</taxon>
        <taxon>Peronosporales</taxon>
        <taxon>Peronosporaceae</taxon>
        <taxon>Phytophthora</taxon>
    </lineage>
</organism>
<reference evidence="5 7" key="1">
    <citation type="submission" date="2018-09" db="EMBL/GenBank/DDBJ databases">
        <title>Genomic investigation of the strawberry pathogen Phytophthora fragariae indicates pathogenicity is determined by transcriptional variation in three key races.</title>
        <authorList>
            <person name="Adams T.M."/>
            <person name="Armitage A.D."/>
            <person name="Sobczyk M.K."/>
            <person name="Bates H.J."/>
            <person name="Dunwell J.M."/>
            <person name="Nellist C.F."/>
            <person name="Harrison R.J."/>
        </authorList>
    </citation>
    <scope>NUCLEOTIDE SEQUENCE [LARGE SCALE GENOMIC DNA]</scope>
    <source>
        <strain evidence="2 5">SCRP249</strain>
        <strain evidence="3 7">SCRP324</strain>
        <strain evidence="4 6">SCRP333</strain>
    </source>
</reference>
<gene>
    <name evidence="2" type="ORF">PR001_g19487</name>
    <name evidence="3" type="ORF">PR002_g18293</name>
    <name evidence="4" type="ORF">PR003_g20580</name>
</gene>
<proteinExistence type="predicted"/>
<dbReference type="Proteomes" id="UP000434957">
    <property type="component" value="Unassembled WGS sequence"/>
</dbReference>
<dbReference type="EMBL" id="QXFU01001554">
    <property type="protein sequence ID" value="KAE9000012.1"/>
    <property type="molecule type" value="Genomic_DNA"/>
</dbReference>
<evidence type="ECO:0000313" key="6">
    <source>
        <dbReference type="Proteomes" id="UP000434957"/>
    </source>
</evidence>
<dbReference type="Proteomes" id="UP000435112">
    <property type="component" value="Unassembled WGS sequence"/>
</dbReference>
<comment type="caution">
    <text evidence="3">The sequence shown here is derived from an EMBL/GenBank/DDBJ whole genome shotgun (WGS) entry which is preliminary data.</text>
</comment>
<keyword evidence="1" id="KW-0812">Transmembrane</keyword>
<evidence type="ECO:0000313" key="3">
    <source>
        <dbReference type="EMBL" id="KAE9000012.1"/>
    </source>
</evidence>
<evidence type="ECO:0000313" key="4">
    <source>
        <dbReference type="EMBL" id="KAE9309141.1"/>
    </source>
</evidence>
<feature type="transmembrane region" description="Helical" evidence="1">
    <location>
        <begin position="148"/>
        <end position="169"/>
    </location>
</feature>
<evidence type="ECO:0000313" key="5">
    <source>
        <dbReference type="Proteomes" id="UP000429607"/>
    </source>
</evidence>
<dbReference type="EMBL" id="QXFT01001844">
    <property type="protein sequence ID" value="KAE9309141.1"/>
    <property type="molecule type" value="Genomic_DNA"/>
</dbReference>
<sequence>MSSLRKLITFTDAISDEKQVSCSRVSVKGGATYCILGPVCGTVSDGSSTPAWGTCPSKGTASIANCLQSSPSYAAGCVAPVDAHCVLSSASHWECIFPPTHNDSSSTTSTAAPLSASSSNHQVALSASTPKSAPSESELEKLVQSPSAALNVIVGATCCVIAVAGLVLAKKRHNKVRRSNSGLSASANSSILTL</sequence>
<evidence type="ECO:0000313" key="2">
    <source>
        <dbReference type="EMBL" id="KAE8997828.1"/>
    </source>
</evidence>
<dbReference type="OrthoDB" id="161961at2759"/>
<protein>
    <submittedName>
        <fullName evidence="3">Uncharacterized protein</fullName>
    </submittedName>
</protein>
<accession>A0A6A3K1T8</accession>
<keyword evidence="6" id="KW-1185">Reference proteome</keyword>
<dbReference type="AlphaFoldDB" id="A0A6A3K1T8"/>
<dbReference type="Proteomes" id="UP000429607">
    <property type="component" value="Unassembled WGS sequence"/>
</dbReference>
<evidence type="ECO:0000256" key="1">
    <source>
        <dbReference type="SAM" id="Phobius"/>
    </source>
</evidence>
<evidence type="ECO:0000313" key="7">
    <source>
        <dbReference type="Proteomes" id="UP000435112"/>
    </source>
</evidence>
<keyword evidence="1" id="KW-1133">Transmembrane helix</keyword>
<dbReference type="EMBL" id="QXFV01001816">
    <property type="protein sequence ID" value="KAE8997828.1"/>
    <property type="molecule type" value="Genomic_DNA"/>
</dbReference>
<name>A0A6A3K1T8_9STRA</name>